<dbReference type="Proteomes" id="UP001066276">
    <property type="component" value="Chromosome 9"/>
</dbReference>
<evidence type="ECO:0000313" key="1">
    <source>
        <dbReference type="EMBL" id="KAJ1111201.1"/>
    </source>
</evidence>
<protein>
    <recommendedName>
        <fullName evidence="3">Reverse transcriptase domain-containing protein</fullName>
    </recommendedName>
</protein>
<accession>A0AAV7N5A3</accession>
<comment type="caution">
    <text evidence="1">The sequence shown here is derived from an EMBL/GenBank/DDBJ whole genome shotgun (WGS) entry which is preliminary data.</text>
</comment>
<evidence type="ECO:0000313" key="2">
    <source>
        <dbReference type="Proteomes" id="UP001066276"/>
    </source>
</evidence>
<dbReference type="EMBL" id="JANPWB010000013">
    <property type="protein sequence ID" value="KAJ1111201.1"/>
    <property type="molecule type" value="Genomic_DNA"/>
</dbReference>
<sequence>MIVLYADDVLIFLETPRNPGPRSSRSSCLLSFFQAYHQQTKVLDVLLDVRLSALGWADSIPVLWKELPYIRVFVIEDPKWAWERNVHPHQKQVTCDLGF</sequence>
<gene>
    <name evidence="1" type="ORF">NDU88_008537</name>
</gene>
<proteinExistence type="predicted"/>
<keyword evidence="2" id="KW-1185">Reference proteome</keyword>
<evidence type="ECO:0008006" key="3">
    <source>
        <dbReference type="Google" id="ProtNLM"/>
    </source>
</evidence>
<name>A0AAV7N5A3_PLEWA</name>
<organism evidence="1 2">
    <name type="scientific">Pleurodeles waltl</name>
    <name type="common">Iberian ribbed newt</name>
    <dbReference type="NCBI Taxonomy" id="8319"/>
    <lineage>
        <taxon>Eukaryota</taxon>
        <taxon>Metazoa</taxon>
        <taxon>Chordata</taxon>
        <taxon>Craniata</taxon>
        <taxon>Vertebrata</taxon>
        <taxon>Euteleostomi</taxon>
        <taxon>Amphibia</taxon>
        <taxon>Batrachia</taxon>
        <taxon>Caudata</taxon>
        <taxon>Salamandroidea</taxon>
        <taxon>Salamandridae</taxon>
        <taxon>Pleurodelinae</taxon>
        <taxon>Pleurodeles</taxon>
    </lineage>
</organism>
<dbReference type="AlphaFoldDB" id="A0AAV7N5A3"/>
<reference evidence="1" key="1">
    <citation type="journal article" date="2022" name="bioRxiv">
        <title>Sequencing and chromosome-scale assembly of the giantPleurodeles waltlgenome.</title>
        <authorList>
            <person name="Brown T."/>
            <person name="Elewa A."/>
            <person name="Iarovenko S."/>
            <person name="Subramanian E."/>
            <person name="Araus A.J."/>
            <person name="Petzold A."/>
            <person name="Susuki M."/>
            <person name="Suzuki K.-i.T."/>
            <person name="Hayashi T."/>
            <person name="Toyoda A."/>
            <person name="Oliveira C."/>
            <person name="Osipova E."/>
            <person name="Leigh N.D."/>
            <person name="Simon A."/>
            <person name="Yun M.H."/>
        </authorList>
    </citation>
    <scope>NUCLEOTIDE SEQUENCE</scope>
    <source>
        <strain evidence="1">20211129_DDA</strain>
        <tissue evidence="1">Liver</tissue>
    </source>
</reference>